<dbReference type="AlphaFoldDB" id="A0A6H1ZZN8"/>
<name>A0A6H1ZZN8_9ZZZZ</name>
<reference evidence="1" key="1">
    <citation type="submission" date="2020-03" db="EMBL/GenBank/DDBJ databases">
        <title>The deep terrestrial virosphere.</title>
        <authorList>
            <person name="Holmfeldt K."/>
            <person name="Nilsson E."/>
            <person name="Simone D."/>
            <person name="Lopez-Fernandez M."/>
            <person name="Wu X."/>
            <person name="de Brujin I."/>
            <person name="Lundin D."/>
            <person name="Andersson A."/>
            <person name="Bertilsson S."/>
            <person name="Dopson M."/>
        </authorList>
    </citation>
    <scope>NUCLEOTIDE SEQUENCE</scope>
    <source>
        <strain evidence="1">TM448A03072</strain>
    </source>
</reference>
<evidence type="ECO:0000313" key="1">
    <source>
        <dbReference type="EMBL" id="QJA52922.1"/>
    </source>
</evidence>
<protein>
    <submittedName>
        <fullName evidence="1">Uncharacterized protein</fullName>
    </submittedName>
</protein>
<gene>
    <name evidence="1" type="ORF">TM448A03072_0012</name>
</gene>
<proteinExistence type="predicted"/>
<dbReference type="EMBL" id="MT144378">
    <property type="protein sequence ID" value="QJA52922.1"/>
    <property type="molecule type" value="Genomic_DNA"/>
</dbReference>
<sequence>MDKILKEKIEKLRELVWNEDIPHSTIPEYKEHHESIKKILKFIDDELLKETDK</sequence>
<accession>A0A6H1ZZN8</accession>
<organism evidence="1">
    <name type="scientific">viral metagenome</name>
    <dbReference type="NCBI Taxonomy" id="1070528"/>
    <lineage>
        <taxon>unclassified sequences</taxon>
        <taxon>metagenomes</taxon>
        <taxon>organismal metagenomes</taxon>
    </lineage>
</organism>